<dbReference type="FunFam" id="1.20.1250.20:FF:000003">
    <property type="entry name" value="Solute carrier family 17 member 3"/>
    <property type="match status" value="1"/>
</dbReference>
<gene>
    <name evidence="8" type="ORF">TKK_000849</name>
</gene>
<dbReference type="Gene3D" id="1.20.1250.20">
    <property type="entry name" value="MFS general substrate transporter like domains"/>
    <property type="match status" value="2"/>
</dbReference>
<proteinExistence type="predicted"/>
<dbReference type="PANTHER" id="PTHR11662:SF280">
    <property type="entry name" value="FI21844P1-RELATED"/>
    <property type="match status" value="1"/>
</dbReference>
<sequence>MIPCGYLASAWSPRKALFWGLGLGGLLHLLTPLVADWADWIGVCCCRLVVGMLQSCLLACTHTLMSQWSPIVERSLLSGIVNCGMAVGSIVATALSGYIATTHLGWQGIFYAFGAMSCCTSLAIFLCVHDSPAEHPRISADERDFIEAGKTTIKPELVPKPPQAAEKDAIAKQEDVKIDKLKLPWRKILTSVPMWALVIGHAGFAWGNSIFTLQVPLYMKSVLGFDIAEVRTLYTQFSLPIFFYYHTRAQIGLASSLPFISSLLTLFPASWLADYTIKRGYLGVAGVRRIWNSLGTCVPALALVVISQIDGYDPIWPVALLALAKGFESCTASGYFVNHIDLSPNYAGTMISMSNCVASVVTMLVPIVTGAIIGDSNKNNVSIEFWKPKKLRISITRFSFERELGKNFIKLSPSAVENSSVYYGVCADGDTVRRLDCVLYRVTGDFYGGSPKEDKCPFTIKSELRFGGQLILQFIKIDSLGRDRAIVRWAEEVGDPKRAEHRFRLAIVDFSNCKVTLTNPSLDLDRLIEGKKIKSKIRRSTLWGGFRNTFYVSDDPVKFDHNWPLCQKGEDDFEIVSIVYDEKSFSNNSISTHFEVLRASIDADGVVAKVDTLLPRTLSTPVVLVHPLSKDHGYLYIASESTVYKQRSTMTVALIQPNGQRRNLTQVQNVYHVGYASISLANGMIGICVPQNYTMTLCTQFRLDDQEIKWFPVSLYMENLYSVGEVKRLIYNLPQGEGFLTEIADTGIYPNYVDKYLLKIGLDGKVKQFLDPDMCCKLYKTAVAVNNIFEDDRGNYCVTLACWRYVESERYFFELDDGRNNHYVKLQSKCFEPEDFKNVSKYEVIAEYKNGYPLYEGHSVYDGLVKLELLIE</sequence>
<dbReference type="Proteomes" id="UP001627154">
    <property type="component" value="Unassembled WGS sequence"/>
</dbReference>
<name>A0ABD2XNL4_9HYME</name>
<feature type="transmembrane region" description="Helical" evidence="7">
    <location>
        <begin position="188"/>
        <end position="211"/>
    </location>
</feature>
<accession>A0ABD2XNL4</accession>
<dbReference type="SUPFAM" id="SSF103473">
    <property type="entry name" value="MFS general substrate transporter"/>
    <property type="match status" value="1"/>
</dbReference>
<feature type="transmembrane region" description="Helical" evidence="7">
    <location>
        <begin position="290"/>
        <end position="309"/>
    </location>
</feature>
<keyword evidence="4" id="KW-0769">Symport</keyword>
<evidence type="ECO:0000256" key="1">
    <source>
        <dbReference type="ARBA" id="ARBA00004141"/>
    </source>
</evidence>
<feature type="transmembrane region" description="Helical" evidence="7">
    <location>
        <begin position="315"/>
        <end position="337"/>
    </location>
</feature>
<comment type="caution">
    <text evidence="8">The sequence shown here is derived from an EMBL/GenBank/DDBJ whole genome shotgun (WGS) entry which is preliminary data.</text>
</comment>
<keyword evidence="9" id="KW-1185">Reference proteome</keyword>
<dbReference type="InterPro" id="IPR050382">
    <property type="entry name" value="MFS_Na/Anion_cotransporter"/>
</dbReference>
<feature type="transmembrane region" description="Helical" evidence="7">
    <location>
        <begin position="76"/>
        <end position="100"/>
    </location>
</feature>
<evidence type="ECO:0000256" key="2">
    <source>
        <dbReference type="ARBA" id="ARBA00022448"/>
    </source>
</evidence>
<feature type="transmembrane region" description="Helical" evidence="7">
    <location>
        <begin position="16"/>
        <end position="34"/>
    </location>
</feature>
<evidence type="ECO:0000256" key="5">
    <source>
        <dbReference type="ARBA" id="ARBA00022989"/>
    </source>
</evidence>
<dbReference type="PANTHER" id="PTHR11662">
    <property type="entry name" value="SOLUTE CARRIER FAMILY 17"/>
    <property type="match status" value="1"/>
</dbReference>
<dbReference type="GO" id="GO:0015293">
    <property type="term" value="F:symporter activity"/>
    <property type="evidence" value="ECO:0007669"/>
    <property type="project" value="UniProtKB-KW"/>
</dbReference>
<dbReference type="AlphaFoldDB" id="A0ABD2XNL4"/>
<organism evidence="8 9">
    <name type="scientific">Trichogramma kaykai</name>
    <dbReference type="NCBI Taxonomy" id="54128"/>
    <lineage>
        <taxon>Eukaryota</taxon>
        <taxon>Metazoa</taxon>
        <taxon>Ecdysozoa</taxon>
        <taxon>Arthropoda</taxon>
        <taxon>Hexapoda</taxon>
        <taxon>Insecta</taxon>
        <taxon>Pterygota</taxon>
        <taxon>Neoptera</taxon>
        <taxon>Endopterygota</taxon>
        <taxon>Hymenoptera</taxon>
        <taxon>Apocrita</taxon>
        <taxon>Proctotrupomorpha</taxon>
        <taxon>Chalcidoidea</taxon>
        <taxon>Trichogrammatidae</taxon>
        <taxon>Trichogramma</taxon>
    </lineage>
</organism>
<evidence type="ECO:0000256" key="6">
    <source>
        <dbReference type="ARBA" id="ARBA00023136"/>
    </source>
</evidence>
<reference evidence="8 9" key="1">
    <citation type="journal article" date="2024" name="bioRxiv">
        <title>A reference genome for Trichogramma kaykai: A tiny desert-dwelling parasitoid wasp with competing sex-ratio distorters.</title>
        <authorList>
            <person name="Culotta J."/>
            <person name="Lindsey A.R."/>
        </authorList>
    </citation>
    <scope>NUCLEOTIDE SEQUENCE [LARGE SCALE GENOMIC DNA]</scope>
    <source>
        <strain evidence="8 9">KSX58</strain>
    </source>
</reference>
<evidence type="ECO:0000256" key="4">
    <source>
        <dbReference type="ARBA" id="ARBA00022847"/>
    </source>
</evidence>
<evidence type="ECO:0000256" key="3">
    <source>
        <dbReference type="ARBA" id="ARBA00022692"/>
    </source>
</evidence>
<keyword evidence="5 7" id="KW-1133">Transmembrane helix</keyword>
<feature type="transmembrane region" description="Helical" evidence="7">
    <location>
        <begin position="349"/>
        <end position="373"/>
    </location>
</feature>
<feature type="transmembrane region" description="Helical" evidence="7">
    <location>
        <begin position="106"/>
        <end position="128"/>
    </location>
</feature>
<dbReference type="InterPro" id="IPR011701">
    <property type="entry name" value="MFS"/>
</dbReference>
<evidence type="ECO:0000313" key="9">
    <source>
        <dbReference type="Proteomes" id="UP001627154"/>
    </source>
</evidence>
<keyword evidence="6 7" id="KW-0472">Membrane</keyword>
<protein>
    <recommendedName>
        <fullName evidence="10">Major facilitator superfamily (MFS) profile domain-containing protein</fullName>
    </recommendedName>
</protein>
<evidence type="ECO:0008006" key="10">
    <source>
        <dbReference type="Google" id="ProtNLM"/>
    </source>
</evidence>
<dbReference type="GO" id="GO:0016020">
    <property type="term" value="C:membrane"/>
    <property type="evidence" value="ECO:0007669"/>
    <property type="project" value="UniProtKB-SubCell"/>
</dbReference>
<dbReference type="EMBL" id="JBJJXI010000018">
    <property type="protein sequence ID" value="KAL3406704.1"/>
    <property type="molecule type" value="Genomic_DNA"/>
</dbReference>
<keyword evidence="3 7" id="KW-0812">Transmembrane</keyword>
<dbReference type="InterPro" id="IPR036259">
    <property type="entry name" value="MFS_trans_sf"/>
</dbReference>
<evidence type="ECO:0000256" key="7">
    <source>
        <dbReference type="SAM" id="Phobius"/>
    </source>
</evidence>
<evidence type="ECO:0000313" key="8">
    <source>
        <dbReference type="EMBL" id="KAL3406704.1"/>
    </source>
</evidence>
<comment type="subcellular location">
    <subcellularLocation>
        <location evidence="1">Membrane</location>
        <topology evidence="1">Multi-pass membrane protein</topology>
    </subcellularLocation>
</comment>
<keyword evidence="2" id="KW-0813">Transport</keyword>
<dbReference type="Pfam" id="PF07690">
    <property type="entry name" value="MFS_1"/>
    <property type="match status" value="1"/>
</dbReference>
<feature type="transmembrane region" description="Helical" evidence="7">
    <location>
        <begin position="249"/>
        <end position="269"/>
    </location>
</feature>
<feature type="transmembrane region" description="Helical" evidence="7">
    <location>
        <begin position="40"/>
        <end position="64"/>
    </location>
</feature>